<dbReference type="Pfam" id="PF03328">
    <property type="entry name" value="HpcH_HpaI"/>
    <property type="match status" value="1"/>
</dbReference>
<feature type="domain" description="HpcH/HpaI aldolase/citrate lyase" evidence="7">
    <location>
        <begin position="12"/>
        <end position="228"/>
    </location>
</feature>
<evidence type="ECO:0000313" key="8">
    <source>
        <dbReference type="EMBL" id="ARU16939.1"/>
    </source>
</evidence>
<keyword evidence="4 6" id="KW-0460">Magnesium</keyword>
<evidence type="ECO:0000256" key="4">
    <source>
        <dbReference type="ARBA" id="ARBA00022842"/>
    </source>
</evidence>
<dbReference type="AlphaFoldDB" id="A0A1Z1FDP3"/>
<dbReference type="InterPro" id="IPR011206">
    <property type="entry name" value="Citrate_lyase_beta/mcl1/mcl2"/>
</dbReference>
<evidence type="ECO:0000256" key="3">
    <source>
        <dbReference type="ARBA" id="ARBA00022723"/>
    </source>
</evidence>
<dbReference type="InterPro" id="IPR005000">
    <property type="entry name" value="Aldolase/citrate-lyase_domain"/>
</dbReference>
<feature type="binding site" evidence="6">
    <location>
        <position position="131"/>
    </location>
    <ligand>
        <name>Mg(2+)</name>
        <dbReference type="ChEBI" id="CHEBI:18420"/>
    </ligand>
</feature>
<dbReference type="Proteomes" id="UP000195807">
    <property type="component" value="Chromosome"/>
</dbReference>
<evidence type="ECO:0000256" key="2">
    <source>
        <dbReference type="ARBA" id="ARBA00005568"/>
    </source>
</evidence>
<dbReference type="PIRSF" id="PIRSF015582">
    <property type="entry name" value="Cit_lyase_B"/>
    <property type="match status" value="1"/>
</dbReference>
<accession>A0A1Z1FDP3</accession>
<evidence type="ECO:0000256" key="5">
    <source>
        <dbReference type="PIRSR" id="PIRSR015582-1"/>
    </source>
</evidence>
<keyword evidence="9" id="KW-1185">Reference proteome</keyword>
<dbReference type="PANTHER" id="PTHR32308">
    <property type="entry name" value="LYASE BETA SUBUNIT, PUTATIVE (AFU_ORTHOLOGUE AFUA_4G13030)-RELATED"/>
    <property type="match status" value="1"/>
</dbReference>
<proteinExistence type="inferred from homology"/>
<dbReference type="GO" id="GO:0006107">
    <property type="term" value="P:oxaloacetate metabolic process"/>
    <property type="evidence" value="ECO:0007669"/>
    <property type="project" value="TreeGrafter"/>
</dbReference>
<dbReference type="InterPro" id="IPR015813">
    <property type="entry name" value="Pyrv/PenolPyrv_kinase-like_dom"/>
</dbReference>
<dbReference type="STRING" id="450378.GCA_001661675_02647"/>
<keyword evidence="8" id="KW-0456">Lyase</keyword>
<name>A0A1Z1FDP3_9SPHN</name>
<dbReference type="KEGG" id="cman:A9D14_13175"/>
<organism evidence="8 9">
    <name type="scientific">Croceicoccus marinus</name>
    <dbReference type="NCBI Taxonomy" id="450378"/>
    <lineage>
        <taxon>Bacteria</taxon>
        <taxon>Pseudomonadati</taxon>
        <taxon>Pseudomonadota</taxon>
        <taxon>Alphaproteobacteria</taxon>
        <taxon>Sphingomonadales</taxon>
        <taxon>Erythrobacteraceae</taxon>
        <taxon>Croceicoccus</taxon>
    </lineage>
</organism>
<evidence type="ECO:0000256" key="1">
    <source>
        <dbReference type="ARBA" id="ARBA00001946"/>
    </source>
</evidence>
<dbReference type="Gene3D" id="3.20.20.60">
    <property type="entry name" value="Phosphoenolpyruvate-binding domains"/>
    <property type="match status" value="1"/>
</dbReference>
<dbReference type="PANTHER" id="PTHR32308:SF10">
    <property type="entry name" value="CITRATE LYASE SUBUNIT BETA"/>
    <property type="match status" value="1"/>
</dbReference>
<feature type="binding site" evidence="5">
    <location>
        <position position="73"/>
    </location>
    <ligand>
        <name>substrate</name>
    </ligand>
</feature>
<dbReference type="SUPFAM" id="SSF51621">
    <property type="entry name" value="Phosphoenolpyruvate/pyruvate domain"/>
    <property type="match status" value="1"/>
</dbReference>
<gene>
    <name evidence="8" type="ORF">A9D14_13175</name>
</gene>
<comment type="cofactor">
    <cofactor evidence="1">
        <name>Mg(2+)</name>
        <dbReference type="ChEBI" id="CHEBI:18420"/>
    </cofactor>
</comment>
<reference evidence="8 9" key="1">
    <citation type="submission" date="2017-01" db="EMBL/GenBank/DDBJ databases">
        <title>Complete genome sequence of esterase-producing bacterium Croceicoccus marinus E4A9.</title>
        <authorList>
            <person name="Wu Y.-H."/>
            <person name="Cheng H."/>
            <person name="Xu L."/>
            <person name="Huo Y.-Y."/>
            <person name="Wang C.-S."/>
            <person name="Xu X.-W."/>
        </authorList>
    </citation>
    <scope>NUCLEOTIDE SEQUENCE [LARGE SCALE GENOMIC DNA]</scope>
    <source>
        <strain evidence="8 9">E4A9</strain>
    </source>
</reference>
<sequence length="295" mass="30812">MPDTVPAMPIVRSALSMPGSNARALEKARGLACDCVIFDLEDAVAAESKAEARAMVAQTLADGGLEPRYRVVRVNPIGGEWGLDDLRALARSPLDAILVPKVDSAQDVEGISGAMATAGFGSDVALWVMVETPGAVLALERIARMAATTQLAGLVLGANDLSKDTGMLRTPGREALVPVLSQIVMAARANGLVAIDSVLNAIGEDDRLRAECRQGRLFGFDGKMLIHPSQIAAANEVFAPSEDALAEARAIVAAFEDPANAGKAVVTVGGQMVEELHRDEARALIARAEAIAQRG</sequence>
<dbReference type="GO" id="GO:0000287">
    <property type="term" value="F:magnesium ion binding"/>
    <property type="evidence" value="ECO:0007669"/>
    <property type="project" value="TreeGrafter"/>
</dbReference>
<keyword evidence="3 6" id="KW-0479">Metal-binding</keyword>
<evidence type="ECO:0000259" key="7">
    <source>
        <dbReference type="Pfam" id="PF03328"/>
    </source>
</evidence>
<dbReference type="InterPro" id="IPR040442">
    <property type="entry name" value="Pyrv_kinase-like_dom_sf"/>
</dbReference>
<feature type="binding site" evidence="5">
    <location>
        <position position="131"/>
    </location>
    <ligand>
        <name>substrate</name>
    </ligand>
</feature>
<dbReference type="EMBL" id="CP019602">
    <property type="protein sequence ID" value="ARU16939.1"/>
    <property type="molecule type" value="Genomic_DNA"/>
</dbReference>
<evidence type="ECO:0000256" key="6">
    <source>
        <dbReference type="PIRSR" id="PIRSR015582-2"/>
    </source>
</evidence>
<dbReference type="GO" id="GO:0016829">
    <property type="term" value="F:lyase activity"/>
    <property type="evidence" value="ECO:0007669"/>
    <property type="project" value="UniProtKB-KW"/>
</dbReference>
<evidence type="ECO:0000313" key="9">
    <source>
        <dbReference type="Proteomes" id="UP000195807"/>
    </source>
</evidence>
<dbReference type="RefSeq" id="WP_066847254.1">
    <property type="nucleotide sequence ID" value="NZ_CP019602.1"/>
</dbReference>
<dbReference type="OrthoDB" id="9800547at2"/>
<protein>
    <submittedName>
        <fullName evidence="8">CoA ester lyase</fullName>
    </submittedName>
</protein>
<comment type="similarity">
    <text evidence="2">Belongs to the HpcH/HpaI aldolase family.</text>
</comment>
<feature type="binding site" evidence="6">
    <location>
        <position position="160"/>
    </location>
    <ligand>
        <name>Mg(2+)</name>
        <dbReference type="ChEBI" id="CHEBI:18420"/>
    </ligand>
</feature>